<evidence type="ECO:0000256" key="1">
    <source>
        <dbReference type="ARBA" id="ARBA00006538"/>
    </source>
</evidence>
<evidence type="ECO:0000259" key="3">
    <source>
        <dbReference type="Pfam" id="PF13622"/>
    </source>
</evidence>
<dbReference type="CDD" id="cd03444">
    <property type="entry name" value="Thioesterase_II_repeat1"/>
    <property type="match status" value="1"/>
</dbReference>
<dbReference type="Gene3D" id="2.40.160.210">
    <property type="entry name" value="Acyl-CoA thioesterase, double hotdog domain"/>
    <property type="match status" value="1"/>
</dbReference>
<dbReference type="GO" id="GO:0009062">
    <property type="term" value="P:fatty acid catabolic process"/>
    <property type="evidence" value="ECO:0007669"/>
    <property type="project" value="TreeGrafter"/>
</dbReference>
<comment type="caution">
    <text evidence="5">The sequence shown here is derived from an EMBL/GenBank/DDBJ whole genome shotgun (WGS) entry which is preliminary data.</text>
</comment>
<dbReference type="AlphaFoldDB" id="A0A443I7Y5"/>
<dbReference type="GO" id="GO:0005782">
    <property type="term" value="C:peroxisomal matrix"/>
    <property type="evidence" value="ECO:0007669"/>
    <property type="project" value="UniProtKB-SubCell"/>
</dbReference>
<name>A0A443I7Y5_BYSSP</name>
<gene>
    <name evidence="5" type="ORF">C8Q69DRAFT_524727</name>
</gene>
<organism evidence="5 6">
    <name type="scientific">Byssochlamys spectabilis</name>
    <name type="common">Paecilomyces variotii</name>
    <dbReference type="NCBI Taxonomy" id="264951"/>
    <lineage>
        <taxon>Eukaryota</taxon>
        <taxon>Fungi</taxon>
        <taxon>Dikarya</taxon>
        <taxon>Ascomycota</taxon>
        <taxon>Pezizomycotina</taxon>
        <taxon>Eurotiomycetes</taxon>
        <taxon>Eurotiomycetidae</taxon>
        <taxon>Eurotiales</taxon>
        <taxon>Thermoascaceae</taxon>
        <taxon>Paecilomyces</taxon>
    </lineage>
</organism>
<evidence type="ECO:0000256" key="2">
    <source>
        <dbReference type="ARBA" id="ARBA00022801"/>
    </source>
</evidence>
<feature type="domain" description="Acyl-CoA thioesterase-like C-terminal" evidence="4">
    <location>
        <begin position="190"/>
        <end position="310"/>
    </location>
</feature>
<dbReference type="STRING" id="264951.A0A443I7Y5"/>
<sequence length="320" mass="36305">MASNLAEHISIQRIDKSQYISKSPPQHIGNEATLAYGGYAIAYGIHSACQEAPDAFHLYSVLGNYLRAANTKEKLICKTTALRRSKSFLTYRITIEQKQLSGEVRPCMELLADFHKEEPSLLTYSASPTRKYSHWRDCMPWEQVVMRWSDSGKITQAQSESIRPNFKTSTTLYECRPCPEGVAYHNLMGIFKDARTNQEKLPPTEKSSADWVRVEQPLQTEGEQMASLGFIMDGMLSLLPLIHNHLFYDDVSACSSLDFALRIFSTRINVNDWHLREAIGHHAGHGRSYSESRIWDEKGNMIASMTQQSILRVPAQTSKI</sequence>
<dbReference type="VEuPathDB" id="FungiDB:C8Q69DRAFT_524727"/>
<accession>A0A443I7Y5</accession>
<dbReference type="GO" id="GO:0047617">
    <property type="term" value="F:fatty acyl-CoA hydrolase activity"/>
    <property type="evidence" value="ECO:0007669"/>
    <property type="project" value="InterPro"/>
</dbReference>
<dbReference type="Pfam" id="PF13622">
    <property type="entry name" value="4HBT_3"/>
    <property type="match status" value="1"/>
</dbReference>
<dbReference type="GO" id="GO:0006637">
    <property type="term" value="P:acyl-CoA metabolic process"/>
    <property type="evidence" value="ECO:0007669"/>
    <property type="project" value="InterPro"/>
</dbReference>
<keyword evidence="6" id="KW-1185">Reference proteome</keyword>
<keyword evidence="2" id="KW-0378">Hydrolase</keyword>
<evidence type="ECO:0000259" key="4">
    <source>
        <dbReference type="Pfam" id="PF20789"/>
    </source>
</evidence>
<dbReference type="InterPro" id="IPR049449">
    <property type="entry name" value="TesB_ACOT8-like_N"/>
</dbReference>
<dbReference type="InterPro" id="IPR049450">
    <property type="entry name" value="ACOT8-like_C"/>
</dbReference>
<dbReference type="PANTHER" id="PTHR11066">
    <property type="entry name" value="ACYL-COA THIOESTERASE"/>
    <property type="match status" value="1"/>
</dbReference>
<dbReference type="Pfam" id="PF20789">
    <property type="entry name" value="4HBT_3C"/>
    <property type="match status" value="1"/>
</dbReference>
<dbReference type="EMBL" id="RCNU01000001">
    <property type="protein sequence ID" value="RWR00159.1"/>
    <property type="molecule type" value="Genomic_DNA"/>
</dbReference>
<dbReference type="InterPro" id="IPR029069">
    <property type="entry name" value="HotDog_dom_sf"/>
</dbReference>
<evidence type="ECO:0000313" key="6">
    <source>
        <dbReference type="Proteomes" id="UP000283841"/>
    </source>
</evidence>
<proteinExistence type="inferred from homology"/>
<dbReference type="InterPro" id="IPR003703">
    <property type="entry name" value="Acyl_CoA_thio"/>
</dbReference>
<dbReference type="RefSeq" id="XP_028489803.1">
    <property type="nucleotide sequence ID" value="XM_028633593.1"/>
</dbReference>
<feature type="domain" description="Acyl-CoA thioesterase-like N-terminal HotDog" evidence="3">
    <location>
        <begin position="32"/>
        <end position="115"/>
    </location>
</feature>
<dbReference type="Proteomes" id="UP000283841">
    <property type="component" value="Unassembled WGS sequence"/>
</dbReference>
<dbReference type="SUPFAM" id="SSF54637">
    <property type="entry name" value="Thioesterase/thiol ester dehydrase-isomerase"/>
    <property type="match status" value="2"/>
</dbReference>
<dbReference type="GeneID" id="39602870"/>
<protein>
    <submittedName>
        <fullName evidence="5">Acyl-CoA thioesterase II</fullName>
    </submittedName>
</protein>
<comment type="similarity">
    <text evidence="1">Belongs to the C/M/P thioester hydrolase family.</text>
</comment>
<dbReference type="InterPro" id="IPR042171">
    <property type="entry name" value="Acyl-CoA_hotdog"/>
</dbReference>
<reference evidence="5 6" key="1">
    <citation type="journal article" date="2018" name="Front. Microbiol.">
        <title>Genomic and genetic insights into a cosmopolitan fungus, Paecilomyces variotii (Eurotiales).</title>
        <authorList>
            <person name="Urquhart A.S."/>
            <person name="Mondo S.J."/>
            <person name="Makela M.R."/>
            <person name="Hane J.K."/>
            <person name="Wiebenga A."/>
            <person name="He G."/>
            <person name="Mihaltcheva S."/>
            <person name="Pangilinan J."/>
            <person name="Lipzen A."/>
            <person name="Barry K."/>
            <person name="de Vries R.P."/>
            <person name="Grigoriev I.V."/>
            <person name="Idnurm A."/>
        </authorList>
    </citation>
    <scope>NUCLEOTIDE SEQUENCE [LARGE SCALE GENOMIC DNA]</scope>
    <source>
        <strain evidence="5 6">CBS 101075</strain>
    </source>
</reference>
<evidence type="ECO:0000313" key="5">
    <source>
        <dbReference type="EMBL" id="RWR00159.1"/>
    </source>
</evidence>
<dbReference type="PANTHER" id="PTHR11066:SF35">
    <property type="entry name" value="ACYL-COA THIOESTERASE II"/>
    <property type="match status" value="1"/>
</dbReference>